<dbReference type="Proteomes" id="UP001236652">
    <property type="component" value="Chromosome"/>
</dbReference>
<dbReference type="SUPFAM" id="SSF48317">
    <property type="entry name" value="Acid phosphatase/Vanadium-dependent haloperoxidase"/>
    <property type="match status" value="1"/>
</dbReference>
<feature type="transmembrane region" description="Helical" evidence="1">
    <location>
        <begin position="97"/>
        <end position="116"/>
    </location>
</feature>
<dbReference type="InterPro" id="IPR000326">
    <property type="entry name" value="PAP2/HPO"/>
</dbReference>
<dbReference type="Gene3D" id="1.20.144.10">
    <property type="entry name" value="Phosphatidic acid phosphatase type 2/haloperoxidase"/>
    <property type="match status" value="2"/>
</dbReference>
<feature type="transmembrane region" description="Helical" evidence="1">
    <location>
        <begin position="195"/>
        <end position="217"/>
    </location>
</feature>
<dbReference type="Pfam" id="PF01569">
    <property type="entry name" value="PAP2"/>
    <property type="match status" value="1"/>
</dbReference>
<keyword evidence="1" id="KW-0812">Transmembrane</keyword>
<dbReference type="SMART" id="SM00014">
    <property type="entry name" value="acidPPc"/>
    <property type="match status" value="1"/>
</dbReference>
<evidence type="ECO:0000313" key="4">
    <source>
        <dbReference type="Proteomes" id="UP001236652"/>
    </source>
</evidence>
<organism evidence="3 4">
    <name type="scientific">Pontibacillus chungwhensis</name>
    <dbReference type="NCBI Taxonomy" id="265426"/>
    <lineage>
        <taxon>Bacteria</taxon>
        <taxon>Bacillati</taxon>
        <taxon>Bacillota</taxon>
        <taxon>Bacilli</taxon>
        <taxon>Bacillales</taxon>
        <taxon>Bacillaceae</taxon>
        <taxon>Pontibacillus</taxon>
    </lineage>
</organism>
<name>A0ABY8V3L6_9BACI</name>
<sequence length="234" mass="25760">MPKPILLSDRTKPSALWGPGILLVLLFVASIFIIGETVMASGKLSIDQWAFELAGQTPQWVTSAMLSVTKAGSVLWLTVLSVMTLLYLLFLSPFSRYLGLFFAINMIGVSGITKLLKISYMRERPDQTQYTGDSSSFPSGHTSGAVAFYGFLIYLISISHLSNGIKWTVNVVLTIFMLAIGLSRVFGSIHFFTDVLAGFAIGFTWLMICIAAIEWTLKNKRQSQESSNEPNVQA</sequence>
<dbReference type="EMBL" id="CP126446">
    <property type="protein sequence ID" value="WIF99189.1"/>
    <property type="molecule type" value="Genomic_DNA"/>
</dbReference>
<dbReference type="PANTHER" id="PTHR14969">
    <property type="entry name" value="SPHINGOSINE-1-PHOSPHATE PHOSPHOHYDROLASE"/>
    <property type="match status" value="1"/>
</dbReference>
<accession>A0ABY8V3L6</accession>
<keyword evidence="1" id="KW-1133">Transmembrane helix</keyword>
<feature type="transmembrane region" description="Helical" evidence="1">
    <location>
        <begin position="136"/>
        <end position="155"/>
    </location>
</feature>
<evidence type="ECO:0000313" key="3">
    <source>
        <dbReference type="EMBL" id="WIF99189.1"/>
    </source>
</evidence>
<evidence type="ECO:0000256" key="1">
    <source>
        <dbReference type="SAM" id="Phobius"/>
    </source>
</evidence>
<feature type="domain" description="Phosphatidic acid phosphatase type 2/haloperoxidase" evidence="2">
    <location>
        <begin position="98"/>
        <end position="210"/>
    </location>
</feature>
<dbReference type="PANTHER" id="PTHR14969:SF13">
    <property type="entry name" value="AT30094P"/>
    <property type="match status" value="1"/>
</dbReference>
<proteinExistence type="predicted"/>
<gene>
    <name evidence="3" type="ORF">QNI29_05895</name>
</gene>
<feature type="transmembrane region" description="Helical" evidence="1">
    <location>
        <begin position="15"/>
        <end position="35"/>
    </location>
</feature>
<dbReference type="RefSeq" id="WP_231418193.1">
    <property type="nucleotide sequence ID" value="NZ_CP126446.1"/>
</dbReference>
<dbReference type="InterPro" id="IPR036938">
    <property type="entry name" value="PAP2/HPO_sf"/>
</dbReference>
<keyword evidence="4" id="KW-1185">Reference proteome</keyword>
<protein>
    <submittedName>
        <fullName evidence="3">Phosphatase PAP2 family protein</fullName>
    </submittedName>
</protein>
<evidence type="ECO:0000259" key="2">
    <source>
        <dbReference type="SMART" id="SM00014"/>
    </source>
</evidence>
<feature type="transmembrane region" description="Helical" evidence="1">
    <location>
        <begin position="73"/>
        <end position="90"/>
    </location>
</feature>
<dbReference type="CDD" id="cd03392">
    <property type="entry name" value="PAP2_like_2"/>
    <property type="match status" value="1"/>
</dbReference>
<reference evidence="3 4" key="1">
    <citation type="submission" date="2023-05" db="EMBL/GenBank/DDBJ databases">
        <title>Comparative genomics reveals the evidence of polycyclic aromatic hydrocarbons degradation in moderately halophilic genus Pontibacillus.</title>
        <authorList>
            <person name="Yang H."/>
            <person name="Qian Z."/>
        </authorList>
    </citation>
    <scope>NUCLEOTIDE SEQUENCE [LARGE SCALE GENOMIC DNA]</scope>
    <source>
        <strain evidence="4">HN14</strain>
    </source>
</reference>
<keyword evidence="1" id="KW-0472">Membrane</keyword>
<feature type="transmembrane region" description="Helical" evidence="1">
    <location>
        <begin position="167"/>
        <end position="189"/>
    </location>
</feature>